<dbReference type="HOGENOM" id="CLU_3279153_0_0_10"/>
<reference evidence="1 2" key="2">
    <citation type="journal article" date="2012" name="Environ. Microbiol.">
        <title>Characterization of the first alginolytic operons in a marine bacterium: from their emergence in marine Flavobacteriia to their independent transfers to marine Proteobacteria and human gut Bacteroides.</title>
        <authorList>
            <person name="Thomas F."/>
            <person name="Barbeyron T."/>
            <person name="Tonon T."/>
            <person name="Genicot S."/>
            <person name="Czjzek M."/>
            <person name="Michel G."/>
        </authorList>
    </citation>
    <scope>NUCLEOTIDE SEQUENCE [LARGE SCALE GENOMIC DNA]</scope>
    <source>
        <strain evidence="2">DSM 12802 / CCUG 47099 / CIP 106680 / NCIMB 13871 / Dsij</strain>
    </source>
</reference>
<protein>
    <submittedName>
        <fullName evidence="1">Uncharacterized protein</fullName>
    </submittedName>
</protein>
<gene>
    <name evidence="1" type="ordered locus">zobellia_2020</name>
</gene>
<dbReference type="Proteomes" id="UP000008898">
    <property type="component" value="Chromosome"/>
</dbReference>
<name>G0L5B8_ZOBGA</name>
<sequence>MGYVGRSKRVTTKRKYTSILASLYITKKTSQNEVFFFRSII</sequence>
<accession>G0L5B8</accession>
<dbReference type="PATRIC" id="fig|63186.3.peg.1988"/>
<dbReference type="EMBL" id="FP476056">
    <property type="protein sequence ID" value="CAZ96124.1"/>
    <property type="molecule type" value="Genomic_DNA"/>
</dbReference>
<organism evidence="1 2">
    <name type="scientific">Zobellia galactanivorans (strain DSM 12802 / CCUG 47099 / CIP 106680 / NCIMB 13871 / Dsij)</name>
    <dbReference type="NCBI Taxonomy" id="63186"/>
    <lineage>
        <taxon>Bacteria</taxon>
        <taxon>Pseudomonadati</taxon>
        <taxon>Bacteroidota</taxon>
        <taxon>Flavobacteriia</taxon>
        <taxon>Flavobacteriales</taxon>
        <taxon>Flavobacteriaceae</taxon>
        <taxon>Zobellia</taxon>
    </lineage>
</organism>
<dbReference type="AlphaFoldDB" id="G0L5B8"/>
<evidence type="ECO:0000313" key="2">
    <source>
        <dbReference type="Proteomes" id="UP000008898"/>
    </source>
</evidence>
<proteinExistence type="predicted"/>
<keyword evidence="2" id="KW-1185">Reference proteome</keyword>
<dbReference type="KEGG" id="zga:ZOBELLIA_2020"/>
<evidence type="ECO:0000313" key="1">
    <source>
        <dbReference type="EMBL" id="CAZ96124.1"/>
    </source>
</evidence>
<reference evidence="2" key="1">
    <citation type="submission" date="2009-07" db="EMBL/GenBank/DDBJ databases">
        <title>Complete genome sequence of Zobellia galactanivorans Dsij.</title>
        <authorList>
            <consortium name="Genoscope - CEA"/>
        </authorList>
    </citation>
    <scope>NUCLEOTIDE SEQUENCE [LARGE SCALE GENOMIC DNA]</scope>
    <source>
        <strain evidence="2">DSM 12802 / CCUG 47099 / CIP 106680 / NCIMB 13871 / Dsij</strain>
    </source>
</reference>